<evidence type="ECO:0000313" key="3">
    <source>
        <dbReference type="EMBL" id="OMH80273.1"/>
    </source>
</evidence>
<gene>
    <name evidence="3" type="ORF">AX774_g6292</name>
</gene>
<dbReference type="Proteomes" id="UP000188320">
    <property type="component" value="Unassembled WGS sequence"/>
</dbReference>
<feature type="compositionally biased region" description="Basic and acidic residues" evidence="1">
    <location>
        <begin position="63"/>
        <end position="72"/>
    </location>
</feature>
<comment type="caution">
    <text evidence="3">The sequence shown here is derived from an EMBL/GenBank/DDBJ whole genome shotgun (WGS) entry which is preliminary data.</text>
</comment>
<organism evidence="3 4">
    <name type="scientific">Zancudomyces culisetae</name>
    <name type="common">Gut fungus</name>
    <name type="synonym">Smittium culisetae</name>
    <dbReference type="NCBI Taxonomy" id="1213189"/>
    <lineage>
        <taxon>Eukaryota</taxon>
        <taxon>Fungi</taxon>
        <taxon>Fungi incertae sedis</taxon>
        <taxon>Zoopagomycota</taxon>
        <taxon>Kickxellomycotina</taxon>
        <taxon>Harpellomycetes</taxon>
        <taxon>Harpellales</taxon>
        <taxon>Legeriomycetaceae</taxon>
        <taxon>Zancudomyces</taxon>
    </lineage>
</organism>
<feature type="non-terminal residue" evidence="3">
    <location>
        <position position="244"/>
    </location>
</feature>
<feature type="region of interest" description="Disordered" evidence="1">
    <location>
        <begin position="46"/>
        <end position="72"/>
    </location>
</feature>
<reference evidence="4" key="1">
    <citation type="submission" date="2017-01" db="EMBL/GenBank/DDBJ databases">
        <authorList>
            <person name="Wang Y."/>
            <person name="White M."/>
            <person name="Kvist S."/>
            <person name="Moncalvo J.-M."/>
        </authorList>
    </citation>
    <scope>NUCLEOTIDE SEQUENCE [LARGE SCALE GENOMIC DNA]</scope>
    <source>
        <strain evidence="4">COL-18-3</strain>
    </source>
</reference>
<sequence>MKPNTVSFGKVLATALIICSTTTLASSSELDKHNLKDSLNSVQGNINNNQWSNSQKSASSESGLHKENSHSIEASKKILDSIKDSKSGYAEWGREYIDSKDTNIKNNKRASDGTMSEGAEKVLNLDASAIENKGETHAEMKAAGIRQPKIWFRRRGVSSSAASLNTKAASRAGIQQPKVWFRRRGVSSSAASPNSKAASRAGIQQPKVWFRRRGVSSSAASLNSKAASRAGIQQPKVWFRRRGA</sequence>
<feature type="compositionally biased region" description="Low complexity" evidence="1">
    <location>
        <begin position="187"/>
        <end position="201"/>
    </location>
</feature>
<evidence type="ECO:0000313" key="4">
    <source>
        <dbReference type="Proteomes" id="UP000188320"/>
    </source>
</evidence>
<feature type="region of interest" description="Disordered" evidence="1">
    <location>
        <begin position="220"/>
        <end position="244"/>
    </location>
</feature>
<name>A0A1R1PH81_ZANCU</name>
<dbReference type="AlphaFoldDB" id="A0A1R1PH81"/>
<keyword evidence="2" id="KW-0732">Signal</keyword>
<feature type="compositionally biased region" description="Low complexity" evidence="1">
    <location>
        <begin position="220"/>
        <end position="230"/>
    </location>
</feature>
<feature type="chain" id="PRO_5013362934" evidence="2">
    <location>
        <begin position="28"/>
        <end position="244"/>
    </location>
</feature>
<keyword evidence="4" id="KW-1185">Reference proteome</keyword>
<accession>A0A1R1PH81</accession>
<dbReference type="EMBL" id="LSSK01001242">
    <property type="protein sequence ID" value="OMH80273.1"/>
    <property type="molecule type" value="Genomic_DNA"/>
</dbReference>
<feature type="region of interest" description="Disordered" evidence="1">
    <location>
        <begin position="184"/>
        <end position="206"/>
    </location>
</feature>
<evidence type="ECO:0000256" key="2">
    <source>
        <dbReference type="SAM" id="SignalP"/>
    </source>
</evidence>
<evidence type="ECO:0000256" key="1">
    <source>
        <dbReference type="SAM" id="MobiDB-lite"/>
    </source>
</evidence>
<feature type="compositionally biased region" description="Polar residues" evidence="1">
    <location>
        <begin position="46"/>
        <end position="62"/>
    </location>
</feature>
<feature type="signal peptide" evidence="2">
    <location>
        <begin position="1"/>
        <end position="27"/>
    </location>
</feature>
<proteinExistence type="predicted"/>
<protein>
    <submittedName>
        <fullName evidence="3">Uncharacterized protein</fullName>
    </submittedName>
</protein>